<dbReference type="PANTHER" id="PTHR34848:SF1">
    <property type="entry name" value="BIFUNCTIONAL ADENOSYLCOBALAMIN BIOSYNTHESIS PROTEIN COBU"/>
    <property type="match status" value="1"/>
</dbReference>
<dbReference type="Pfam" id="PF02283">
    <property type="entry name" value="CobU"/>
    <property type="match status" value="1"/>
</dbReference>
<evidence type="ECO:0000256" key="6">
    <source>
        <dbReference type="ARBA" id="ARBA00005159"/>
    </source>
</evidence>
<evidence type="ECO:0000256" key="13">
    <source>
        <dbReference type="ARBA" id="ARBA00022777"/>
    </source>
</evidence>
<dbReference type="GO" id="GO:0043752">
    <property type="term" value="F:adenosylcobinamide kinase activity"/>
    <property type="evidence" value="ECO:0007669"/>
    <property type="project" value="UniProtKB-EC"/>
</dbReference>
<dbReference type="Gene3D" id="3.40.50.300">
    <property type="entry name" value="P-loop containing nucleotide triphosphate hydrolases"/>
    <property type="match status" value="1"/>
</dbReference>
<keyword evidence="15" id="KW-0342">GTP-binding</keyword>
<evidence type="ECO:0000256" key="9">
    <source>
        <dbReference type="ARBA" id="ARBA00012523"/>
    </source>
</evidence>
<evidence type="ECO:0000313" key="18">
    <source>
        <dbReference type="EMBL" id="VAW10049.1"/>
    </source>
</evidence>
<dbReference type="GO" id="GO:0005524">
    <property type="term" value="F:ATP binding"/>
    <property type="evidence" value="ECO:0007669"/>
    <property type="project" value="UniProtKB-KW"/>
</dbReference>
<proteinExistence type="inferred from homology"/>
<dbReference type="GO" id="GO:0009236">
    <property type="term" value="P:cobalamin biosynthetic process"/>
    <property type="evidence" value="ECO:0007669"/>
    <property type="project" value="UniProtKB-KW"/>
</dbReference>
<comment type="similarity">
    <text evidence="7">Belongs to the CobU/CobP family.</text>
</comment>
<keyword evidence="18" id="KW-0548">Nucleotidyltransferase</keyword>
<dbReference type="InterPro" id="IPR027417">
    <property type="entry name" value="P-loop_NTPase"/>
</dbReference>
<evidence type="ECO:0000256" key="17">
    <source>
        <dbReference type="ARBA" id="ARBA00030571"/>
    </source>
</evidence>
<evidence type="ECO:0000256" key="3">
    <source>
        <dbReference type="ARBA" id="ARBA00001522"/>
    </source>
</evidence>
<evidence type="ECO:0000256" key="12">
    <source>
        <dbReference type="ARBA" id="ARBA00022741"/>
    </source>
</evidence>
<evidence type="ECO:0000256" key="2">
    <source>
        <dbReference type="ARBA" id="ARBA00000711"/>
    </source>
</evidence>
<comment type="catalytic activity">
    <reaction evidence="2">
        <text>adenosylcob(III)inamide phosphate + GTP + H(+) = adenosylcob(III)inamide-GDP + diphosphate</text>
        <dbReference type="Rhea" id="RHEA:22712"/>
        <dbReference type="ChEBI" id="CHEBI:15378"/>
        <dbReference type="ChEBI" id="CHEBI:33019"/>
        <dbReference type="ChEBI" id="CHEBI:37565"/>
        <dbReference type="ChEBI" id="CHEBI:58502"/>
        <dbReference type="ChEBI" id="CHEBI:60487"/>
        <dbReference type="EC" id="2.7.7.62"/>
    </reaction>
</comment>
<evidence type="ECO:0000256" key="10">
    <source>
        <dbReference type="ARBA" id="ARBA00022573"/>
    </source>
</evidence>
<evidence type="ECO:0000256" key="11">
    <source>
        <dbReference type="ARBA" id="ARBA00022679"/>
    </source>
</evidence>
<evidence type="ECO:0000256" key="8">
    <source>
        <dbReference type="ARBA" id="ARBA00012016"/>
    </source>
</evidence>
<dbReference type="PIRSF" id="PIRSF006135">
    <property type="entry name" value="CobU"/>
    <property type="match status" value="1"/>
</dbReference>
<evidence type="ECO:0000256" key="7">
    <source>
        <dbReference type="ARBA" id="ARBA00007490"/>
    </source>
</evidence>
<dbReference type="NCBIfam" id="NF004469">
    <property type="entry name" value="PRK05800.1"/>
    <property type="match status" value="1"/>
</dbReference>
<keyword evidence="12" id="KW-0547">Nucleotide-binding</keyword>
<keyword evidence="11 18" id="KW-0808">Transferase</keyword>
<comment type="pathway">
    <text evidence="5">Cofactor biosynthesis; adenosylcobalamin biosynthesis; adenosylcobalamin from cob(II)yrinate a,c-diamide: step 6/7.</text>
</comment>
<dbReference type="EMBL" id="UOEM01000003">
    <property type="protein sequence ID" value="VAW10049.1"/>
    <property type="molecule type" value="Genomic_DNA"/>
</dbReference>
<dbReference type="EC" id="2.7.7.62" evidence="9"/>
<evidence type="ECO:0000256" key="15">
    <source>
        <dbReference type="ARBA" id="ARBA00023134"/>
    </source>
</evidence>
<organism evidence="18">
    <name type="scientific">hydrothermal vent metagenome</name>
    <dbReference type="NCBI Taxonomy" id="652676"/>
    <lineage>
        <taxon>unclassified sequences</taxon>
        <taxon>metagenomes</taxon>
        <taxon>ecological metagenomes</taxon>
    </lineage>
</organism>
<reference evidence="18" key="1">
    <citation type="submission" date="2018-06" db="EMBL/GenBank/DDBJ databases">
        <authorList>
            <person name="Zhirakovskaya E."/>
        </authorList>
    </citation>
    <scope>NUCLEOTIDE SEQUENCE</scope>
</reference>
<evidence type="ECO:0000256" key="4">
    <source>
        <dbReference type="ARBA" id="ARBA00003889"/>
    </source>
</evidence>
<evidence type="ECO:0000256" key="16">
    <source>
        <dbReference type="ARBA" id="ARBA00029570"/>
    </source>
</evidence>
<dbReference type="AlphaFoldDB" id="A0A3B0TD32"/>
<dbReference type="GO" id="GO:0008820">
    <property type="term" value="F:cobinamide phosphate guanylyltransferase activity"/>
    <property type="evidence" value="ECO:0007669"/>
    <property type="project" value="UniProtKB-EC"/>
</dbReference>
<comment type="catalytic activity">
    <reaction evidence="3">
        <text>adenosylcob(III)inamide + GTP = adenosylcob(III)inamide phosphate + GDP + H(+)</text>
        <dbReference type="Rhea" id="RHEA:15765"/>
        <dbReference type="ChEBI" id="CHEBI:2480"/>
        <dbReference type="ChEBI" id="CHEBI:15378"/>
        <dbReference type="ChEBI" id="CHEBI:37565"/>
        <dbReference type="ChEBI" id="CHEBI:58189"/>
        <dbReference type="ChEBI" id="CHEBI:58502"/>
        <dbReference type="EC" id="2.7.1.156"/>
    </reaction>
</comment>
<comment type="pathway">
    <text evidence="6">Cofactor biosynthesis; adenosylcobalamin biosynthesis; adenosylcobalamin from cob(II)yrinate a,c-diamide: step 5/7.</text>
</comment>
<dbReference type="SUPFAM" id="SSF52540">
    <property type="entry name" value="P-loop containing nucleoside triphosphate hydrolases"/>
    <property type="match status" value="1"/>
</dbReference>
<gene>
    <name evidence="18" type="ORF">MNBD_ALPHA09-1507</name>
</gene>
<dbReference type="CDD" id="cd00544">
    <property type="entry name" value="CobU"/>
    <property type="match status" value="1"/>
</dbReference>
<evidence type="ECO:0000256" key="5">
    <source>
        <dbReference type="ARBA" id="ARBA00004692"/>
    </source>
</evidence>
<accession>A0A3B0TD32</accession>
<keyword evidence="10" id="KW-0169">Cobalamin biosynthesis</keyword>
<dbReference type="PANTHER" id="PTHR34848">
    <property type="match status" value="1"/>
</dbReference>
<keyword evidence="14" id="KW-0067">ATP-binding</keyword>
<dbReference type="GO" id="GO:0005525">
    <property type="term" value="F:GTP binding"/>
    <property type="evidence" value="ECO:0007669"/>
    <property type="project" value="UniProtKB-KW"/>
</dbReference>
<evidence type="ECO:0000256" key="14">
    <source>
        <dbReference type="ARBA" id="ARBA00022840"/>
    </source>
</evidence>
<comment type="catalytic activity">
    <reaction evidence="1">
        <text>adenosylcob(III)inamide + ATP = adenosylcob(III)inamide phosphate + ADP + H(+)</text>
        <dbReference type="Rhea" id="RHEA:15769"/>
        <dbReference type="ChEBI" id="CHEBI:2480"/>
        <dbReference type="ChEBI" id="CHEBI:15378"/>
        <dbReference type="ChEBI" id="CHEBI:30616"/>
        <dbReference type="ChEBI" id="CHEBI:58502"/>
        <dbReference type="ChEBI" id="CHEBI:456216"/>
        <dbReference type="EC" id="2.7.1.156"/>
    </reaction>
</comment>
<protein>
    <recommendedName>
        <fullName evidence="16">Adenosylcobinamide kinase</fullName>
        <ecNumber evidence="8">2.7.1.156</ecNumber>
        <ecNumber evidence="9">2.7.7.62</ecNumber>
    </recommendedName>
    <alternativeName>
        <fullName evidence="17">Adenosylcobinamide-phosphate guanylyltransferase</fullName>
    </alternativeName>
</protein>
<dbReference type="InterPro" id="IPR003203">
    <property type="entry name" value="CobU/CobP"/>
</dbReference>
<evidence type="ECO:0000256" key="1">
    <source>
        <dbReference type="ARBA" id="ARBA00000312"/>
    </source>
</evidence>
<comment type="function">
    <text evidence="4">Catalyzes ATP-dependent phosphorylation of adenosylcobinamide and addition of GMP to adenosylcobinamide phosphate.</text>
</comment>
<sequence length="181" mass="18503">MNIKEGRPWLIIGGARSGKSALGERLAVASGLSLHYVATALPGDEEMAARIAAHRARRGAGWTTHGAATGICGTLDNHGGAGTVMVIDCLTLWLSNLMEAGCDLETETGMLVEALGRAQGVVILISGEVGGGIVPGNALGRAFRDAHGLLNQRIALAADTVVLVTAGLPQVLKSNGRPVHG</sequence>
<keyword evidence="13 18" id="KW-0418">Kinase</keyword>
<name>A0A3B0TD32_9ZZZZ</name>
<dbReference type="EC" id="2.7.1.156" evidence="8"/>